<dbReference type="SUPFAM" id="SSF88659">
    <property type="entry name" value="Sigma3 and sigma4 domains of RNA polymerase sigma factors"/>
    <property type="match status" value="1"/>
</dbReference>
<dbReference type="Proteomes" id="UP000295718">
    <property type="component" value="Unassembled WGS sequence"/>
</dbReference>
<comment type="caution">
    <text evidence="7">The sequence shown here is derived from an EMBL/GenBank/DDBJ whole genome shotgun (WGS) entry which is preliminary data.</text>
</comment>
<keyword evidence="2" id="KW-0805">Transcription regulation</keyword>
<keyword evidence="4" id="KW-0804">Transcription</keyword>
<dbReference type="SUPFAM" id="SSF88946">
    <property type="entry name" value="Sigma2 domain of RNA polymerase sigma factors"/>
    <property type="match status" value="1"/>
</dbReference>
<dbReference type="PANTHER" id="PTHR43133:SF51">
    <property type="entry name" value="RNA POLYMERASE SIGMA FACTOR"/>
    <property type="match status" value="1"/>
</dbReference>
<comment type="similarity">
    <text evidence="1">Belongs to the sigma-70 factor family. ECF subfamily.</text>
</comment>
<dbReference type="Pfam" id="PF08281">
    <property type="entry name" value="Sigma70_r4_2"/>
    <property type="match status" value="1"/>
</dbReference>
<dbReference type="Gene3D" id="1.10.10.10">
    <property type="entry name" value="Winged helix-like DNA-binding domain superfamily/Winged helix DNA-binding domain"/>
    <property type="match status" value="1"/>
</dbReference>
<dbReference type="Pfam" id="PF04542">
    <property type="entry name" value="Sigma70_r2"/>
    <property type="match status" value="1"/>
</dbReference>
<dbReference type="NCBIfam" id="TIGR02937">
    <property type="entry name" value="sigma70-ECF"/>
    <property type="match status" value="1"/>
</dbReference>
<evidence type="ECO:0000313" key="8">
    <source>
        <dbReference type="Proteomes" id="UP000295718"/>
    </source>
</evidence>
<protein>
    <submittedName>
        <fullName evidence="7">RNA polymerase sigma-70 factor (ECF subfamily)</fullName>
    </submittedName>
</protein>
<organism evidence="7 8">
    <name type="scientific">Kineothrix alysoides</name>
    <dbReference type="NCBI Taxonomy" id="1469948"/>
    <lineage>
        <taxon>Bacteria</taxon>
        <taxon>Bacillati</taxon>
        <taxon>Bacillota</taxon>
        <taxon>Clostridia</taxon>
        <taxon>Lachnospirales</taxon>
        <taxon>Lachnospiraceae</taxon>
        <taxon>Kineothrix</taxon>
    </lineage>
</organism>
<dbReference type="CDD" id="cd06171">
    <property type="entry name" value="Sigma70_r4"/>
    <property type="match status" value="1"/>
</dbReference>
<dbReference type="GO" id="GO:0016987">
    <property type="term" value="F:sigma factor activity"/>
    <property type="evidence" value="ECO:0007669"/>
    <property type="project" value="UniProtKB-KW"/>
</dbReference>
<dbReference type="InterPro" id="IPR039425">
    <property type="entry name" value="RNA_pol_sigma-70-like"/>
</dbReference>
<reference evidence="7 8" key="1">
    <citation type="submission" date="2019-03" db="EMBL/GenBank/DDBJ databases">
        <title>Genomic Encyclopedia of Type Strains, Phase IV (KMG-IV): sequencing the most valuable type-strain genomes for metagenomic binning, comparative biology and taxonomic classification.</title>
        <authorList>
            <person name="Goeker M."/>
        </authorList>
    </citation>
    <scope>NUCLEOTIDE SEQUENCE [LARGE SCALE GENOMIC DNA]</scope>
    <source>
        <strain evidence="7 8">DSM 100556</strain>
    </source>
</reference>
<dbReference type="GO" id="GO:0006352">
    <property type="term" value="P:DNA-templated transcription initiation"/>
    <property type="evidence" value="ECO:0007669"/>
    <property type="project" value="InterPro"/>
</dbReference>
<dbReference type="InterPro" id="IPR007627">
    <property type="entry name" value="RNA_pol_sigma70_r2"/>
</dbReference>
<dbReference type="OrthoDB" id="9782703at2"/>
<evidence type="ECO:0000259" key="6">
    <source>
        <dbReference type="Pfam" id="PF08281"/>
    </source>
</evidence>
<dbReference type="InterPro" id="IPR013249">
    <property type="entry name" value="RNA_pol_sigma70_r4_t2"/>
</dbReference>
<proteinExistence type="inferred from homology"/>
<evidence type="ECO:0000313" key="7">
    <source>
        <dbReference type="EMBL" id="TCL56958.1"/>
    </source>
</evidence>
<evidence type="ECO:0000256" key="3">
    <source>
        <dbReference type="ARBA" id="ARBA00023082"/>
    </source>
</evidence>
<keyword evidence="8" id="KW-1185">Reference proteome</keyword>
<feature type="domain" description="RNA polymerase sigma factor 70 region 4 type 2" evidence="6">
    <location>
        <begin position="96"/>
        <end position="147"/>
    </location>
</feature>
<dbReference type="InterPro" id="IPR013324">
    <property type="entry name" value="RNA_pol_sigma_r3/r4-like"/>
</dbReference>
<dbReference type="InterPro" id="IPR036388">
    <property type="entry name" value="WH-like_DNA-bd_sf"/>
</dbReference>
<evidence type="ECO:0000256" key="2">
    <source>
        <dbReference type="ARBA" id="ARBA00023015"/>
    </source>
</evidence>
<evidence type="ECO:0000259" key="5">
    <source>
        <dbReference type="Pfam" id="PF04542"/>
    </source>
</evidence>
<evidence type="ECO:0000256" key="1">
    <source>
        <dbReference type="ARBA" id="ARBA00010641"/>
    </source>
</evidence>
<feature type="domain" description="RNA polymerase sigma-70 region 2" evidence="5">
    <location>
        <begin position="16"/>
        <end position="75"/>
    </location>
</feature>
<sequence length="157" mass="18662">MDKIEFSKRVLEAEQSLYHVSKVLLFHESDCEDVVQEAILKAYLKRDSLREVKFFKTWLTRILINECYQFLRTKKQEVSYDDYMSQEPAEEKHYTELYDAIRKLDEKHKLPIVLYYIEGYSVEEIAGTLKIPSGTVKSRLSKGRRMLKDLLESEEIL</sequence>
<dbReference type="InterPro" id="IPR014284">
    <property type="entry name" value="RNA_pol_sigma-70_dom"/>
</dbReference>
<dbReference type="EMBL" id="SLUO01000010">
    <property type="protein sequence ID" value="TCL56958.1"/>
    <property type="molecule type" value="Genomic_DNA"/>
</dbReference>
<dbReference type="AlphaFoldDB" id="A0A4R1QSY2"/>
<dbReference type="STRING" id="1469948.GCA_000732725_02900"/>
<dbReference type="Gene3D" id="1.10.1740.10">
    <property type="match status" value="1"/>
</dbReference>
<evidence type="ECO:0000256" key="4">
    <source>
        <dbReference type="ARBA" id="ARBA00023163"/>
    </source>
</evidence>
<gene>
    <name evidence="7" type="ORF">EDD76_110131</name>
</gene>
<name>A0A4R1QSY2_9FIRM</name>
<dbReference type="InterPro" id="IPR013325">
    <property type="entry name" value="RNA_pol_sigma_r2"/>
</dbReference>
<dbReference type="GO" id="GO:0003677">
    <property type="term" value="F:DNA binding"/>
    <property type="evidence" value="ECO:0007669"/>
    <property type="project" value="InterPro"/>
</dbReference>
<keyword evidence="3" id="KW-0731">Sigma factor</keyword>
<accession>A0A4R1QSY2</accession>
<dbReference type="PANTHER" id="PTHR43133">
    <property type="entry name" value="RNA POLYMERASE ECF-TYPE SIGMA FACTO"/>
    <property type="match status" value="1"/>
</dbReference>
<dbReference type="RefSeq" id="WP_031391563.1">
    <property type="nucleotide sequence ID" value="NZ_JPNB01000002.1"/>
</dbReference>